<comment type="caution">
    <text evidence="1">The sequence shown here is derived from an EMBL/GenBank/DDBJ whole genome shotgun (WGS) entry which is preliminary data.</text>
</comment>
<evidence type="ECO:0000313" key="2">
    <source>
        <dbReference type="Proteomes" id="UP001152622"/>
    </source>
</evidence>
<evidence type="ECO:0000313" key="1">
    <source>
        <dbReference type="EMBL" id="KAJ8374630.1"/>
    </source>
</evidence>
<dbReference type="EMBL" id="JAINUF010000002">
    <property type="protein sequence ID" value="KAJ8374630.1"/>
    <property type="molecule type" value="Genomic_DNA"/>
</dbReference>
<accession>A0A9Q1G4M1</accession>
<keyword evidence="2" id="KW-1185">Reference proteome</keyword>
<dbReference type="Proteomes" id="UP001152622">
    <property type="component" value="Chromosome 2"/>
</dbReference>
<name>A0A9Q1G4M1_SYNKA</name>
<reference evidence="1" key="1">
    <citation type="journal article" date="2023" name="Science">
        <title>Genome structures resolve the early diversification of teleost fishes.</title>
        <authorList>
            <person name="Parey E."/>
            <person name="Louis A."/>
            <person name="Montfort J."/>
            <person name="Bouchez O."/>
            <person name="Roques C."/>
            <person name="Iampietro C."/>
            <person name="Lluch J."/>
            <person name="Castinel A."/>
            <person name="Donnadieu C."/>
            <person name="Desvignes T."/>
            <person name="Floi Bucao C."/>
            <person name="Jouanno E."/>
            <person name="Wen M."/>
            <person name="Mejri S."/>
            <person name="Dirks R."/>
            <person name="Jansen H."/>
            <person name="Henkel C."/>
            <person name="Chen W.J."/>
            <person name="Zahm M."/>
            <person name="Cabau C."/>
            <person name="Klopp C."/>
            <person name="Thompson A.W."/>
            <person name="Robinson-Rechavi M."/>
            <person name="Braasch I."/>
            <person name="Lecointre G."/>
            <person name="Bobe J."/>
            <person name="Postlethwait J.H."/>
            <person name="Berthelot C."/>
            <person name="Roest Crollius H."/>
            <person name="Guiguen Y."/>
        </authorList>
    </citation>
    <scope>NUCLEOTIDE SEQUENCE</scope>
    <source>
        <strain evidence="1">WJC10195</strain>
    </source>
</reference>
<protein>
    <submittedName>
        <fullName evidence="1">Uncharacterized protein</fullName>
    </submittedName>
</protein>
<dbReference type="AlphaFoldDB" id="A0A9Q1G4M1"/>
<proteinExistence type="predicted"/>
<gene>
    <name evidence="1" type="ORF">SKAU_G00052100</name>
</gene>
<sequence length="110" mass="12427">MRQSLKVNSVLTCTLKCRPVSAEEAGILAHGKGNILRHVPSHESLWVQGRGEQFWRDYRATCLHRLGSASEVHWQPDVLPWPCVTAVLQTQKLNLNILLFSPSVLVKRMS</sequence>
<organism evidence="1 2">
    <name type="scientific">Synaphobranchus kaupii</name>
    <name type="common">Kaup's arrowtooth eel</name>
    <dbReference type="NCBI Taxonomy" id="118154"/>
    <lineage>
        <taxon>Eukaryota</taxon>
        <taxon>Metazoa</taxon>
        <taxon>Chordata</taxon>
        <taxon>Craniata</taxon>
        <taxon>Vertebrata</taxon>
        <taxon>Euteleostomi</taxon>
        <taxon>Actinopterygii</taxon>
        <taxon>Neopterygii</taxon>
        <taxon>Teleostei</taxon>
        <taxon>Anguilliformes</taxon>
        <taxon>Synaphobranchidae</taxon>
        <taxon>Synaphobranchus</taxon>
    </lineage>
</organism>